<dbReference type="SUPFAM" id="SSF52047">
    <property type="entry name" value="RNI-like"/>
    <property type="match status" value="1"/>
</dbReference>
<accession>A0A8H5HSF2</accession>
<dbReference type="Proteomes" id="UP000565441">
    <property type="component" value="Unassembled WGS sequence"/>
</dbReference>
<dbReference type="PANTHER" id="PTHR38926:SF72">
    <property type="entry name" value="IM:7136021-RELATED"/>
    <property type="match status" value="1"/>
</dbReference>
<dbReference type="EMBL" id="JAACJP010000001">
    <property type="protein sequence ID" value="KAF5388391.1"/>
    <property type="molecule type" value="Genomic_DNA"/>
</dbReference>
<dbReference type="OrthoDB" id="2447803at2759"/>
<evidence type="ECO:0008006" key="3">
    <source>
        <dbReference type="Google" id="ProtNLM"/>
    </source>
</evidence>
<dbReference type="InterPro" id="IPR032675">
    <property type="entry name" value="LRR_dom_sf"/>
</dbReference>
<name>A0A8H5HSF2_9AGAR</name>
<organism evidence="1 2">
    <name type="scientific">Tricholomella constricta</name>
    <dbReference type="NCBI Taxonomy" id="117010"/>
    <lineage>
        <taxon>Eukaryota</taxon>
        <taxon>Fungi</taxon>
        <taxon>Dikarya</taxon>
        <taxon>Basidiomycota</taxon>
        <taxon>Agaricomycotina</taxon>
        <taxon>Agaricomycetes</taxon>
        <taxon>Agaricomycetidae</taxon>
        <taxon>Agaricales</taxon>
        <taxon>Tricholomatineae</taxon>
        <taxon>Lyophyllaceae</taxon>
        <taxon>Tricholomella</taxon>
    </lineage>
</organism>
<dbReference type="Gene3D" id="3.80.10.10">
    <property type="entry name" value="Ribonuclease Inhibitor"/>
    <property type="match status" value="1"/>
</dbReference>
<dbReference type="AlphaFoldDB" id="A0A8H5HSF2"/>
<gene>
    <name evidence="1" type="ORF">D9615_000866</name>
</gene>
<reference evidence="1 2" key="1">
    <citation type="journal article" date="2020" name="ISME J.">
        <title>Uncovering the hidden diversity of litter-decomposition mechanisms in mushroom-forming fungi.</title>
        <authorList>
            <person name="Floudas D."/>
            <person name="Bentzer J."/>
            <person name="Ahren D."/>
            <person name="Johansson T."/>
            <person name="Persson P."/>
            <person name="Tunlid A."/>
        </authorList>
    </citation>
    <scope>NUCLEOTIDE SEQUENCE [LARGE SCALE GENOMIC DNA]</scope>
    <source>
        <strain evidence="1 2">CBS 661.87</strain>
    </source>
</reference>
<protein>
    <recommendedName>
        <fullName evidence="3">F-box domain-containing protein</fullName>
    </recommendedName>
</protein>
<evidence type="ECO:0000313" key="1">
    <source>
        <dbReference type="EMBL" id="KAF5388391.1"/>
    </source>
</evidence>
<sequence length="519" mass="58223">MHLFTDTSTNVACARVCKAWQENVLDILWYRIDRLDRLFRLLGPMGEINSQLVYHISNERWDRFSFYANRARHLEVTDRLPEIHHQSFSTLSIARPVLHLLPNLTHLTWKKDPARPTSSLVLCLLFLTPGLKSLSVETGHSSEQGDLFAIDNFFKDVVHRCPRIERLEFRSDILFHDIGPSLSNFLTGFPGLKAVLLSDALLTSDVITALAKCPLLESIRMTDPSETTEVEEETDDLQNYMPVIEDGAFPSLQEMDIKAHLWNVTSFLQSDIPAARLRRLVVRTLSLEDNANVAAFFARVAEACPELEVLALWIQYGGIEDNSESLPFASLEPLLRCTSLTAFTLNMPLPLDIDDAEGTLIASSWPRLRDLHLNPFPAVQRPAGKHLTFAVLARFAQHCPQLQALGLYILSSSISQSTGRKVIPKLKTLVLGLIGTSYIVEDLALFLTDISPAKCSITGSPYISIGLQAHIHVAQVKLNKVLTLLPMLRSIHAQYQERLRVLEAEVQRLSLFAAPVIQL</sequence>
<evidence type="ECO:0000313" key="2">
    <source>
        <dbReference type="Proteomes" id="UP000565441"/>
    </source>
</evidence>
<dbReference type="PANTHER" id="PTHR38926">
    <property type="entry name" value="F-BOX DOMAIN CONTAINING PROTEIN, EXPRESSED"/>
    <property type="match status" value="1"/>
</dbReference>
<proteinExistence type="predicted"/>
<keyword evidence="2" id="KW-1185">Reference proteome</keyword>
<comment type="caution">
    <text evidence="1">The sequence shown here is derived from an EMBL/GenBank/DDBJ whole genome shotgun (WGS) entry which is preliminary data.</text>
</comment>